<dbReference type="EMBL" id="JAIZPD010000014">
    <property type="protein sequence ID" value="KAH0958988.1"/>
    <property type="molecule type" value="Genomic_DNA"/>
</dbReference>
<dbReference type="InterPro" id="IPR050148">
    <property type="entry name" value="Terpene_synthase-like"/>
</dbReference>
<feature type="region of interest" description="Disordered" evidence="2">
    <location>
        <begin position="454"/>
        <end position="479"/>
    </location>
</feature>
<evidence type="ECO:0000256" key="2">
    <source>
        <dbReference type="SAM" id="MobiDB-lite"/>
    </source>
</evidence>
<name>A0A9P8MNY4_9HYPO</name>
<dbReference type="PANTHER" id="PTHR31739">
    <property type="entry name" value="ENT-COPALYL DIPHOSPHATE SYNTHASE, CHLOROPLASTIC"/>
    <property type="match status" value="1"/>
</dbReference>
<organism evidence="3 4">
    <name type="scientific">Hirsutella rhossiliensis</name>
    <dbReference type="NCBI Taxonomy" id="111463"/>
    <lineage>
        <taxon>Eukaryota</taxon>
        <taxon>Fungi</taxon>
        <taxon>Dikarya</taxon>
        <taxon>Ascomycota</taxon>
        <taxon>Pezizomycotina</taxon>
        <taxon>Sordariomycetes</taxon>
        <taxon>Hypocreomycetidae</taxon>
        <taxon>Hypocreales</taxon>
        <taxon>Ophiocordycipitaceae</taxon>
        <taxon>Hirsutella</taxon>
    </lineage>
</organism>
<keyword evidence="4" id="KW-1185">Reference proteome</keyword>
<protein>
    <submittedName>
        <fullName evidence="3">Ent-kaur-16-ene synthase</fullName>
    </submittedName>
</protein>
<dbReference type="SUPFAM" id="SSF48239">
    <property type="entry name" value="Terpenoid cyclases/Protein prenyltransferases"/>
    <property type="match status" value="1"/>
</dbReference>
<dbReference type="Gene3D" id="1.50.10.20">
    <property type="match status" value="1"/>
</dbReference>
<evidence type="ECO:0000256" key="1">
    <source>
        <dbReference type="ARBA" id="ARBA00006333"/>
    </source>
</evidence>
<dbReference type="GO" id="GO:0000287">
    <property type="term" value="F:magnesium ion binding"/>
    <property type="evidence" value="ECO:0007669"/>
    <property type="project" value="TreeGrafter"/>
</dbReference>
<proteinExistence type="inferred from homology"/>
<dbReference type="GO" id="GO:0010333">
    <property type="term" value="F:terpene synthase activity"/>
    <property type="evidence" value="ECO:0007669"/>
    <property type="project" value="InterPro"/>
</dbReference>
<dbReference type="GO" id="GO:0016102">
    <property type="term" value="P:diterpenoid biosynthetic process"/>
    <property type="evidence" value="ECO:0007669"/>
    <property type="project" value="TreeGrafter"/>
</dbReference>
<dbReference type="OrthoDB" id="2343925at2759"/>
<evidence type="ECO:0000313" key="3">
    <source>
        <dbReference type="EMBL" id="KAH0958988.1"/>
    </source>
</evidence>
<dbReference type="Proteomes" id="UP000824596">
    <property type="component" value="Unassembled WGS sequence"/>
</dbReference>
<dbReference type="GeneID" id="68359162"/>
<comment type="caution">
    <text evidence="3">The sequence shown here is derived from an EMBL/GenBank/DDBJ whole genome shotgun (WGS) entry which is preliminary data.</text>
</comment>
<dbReference type="InterPro" id="IPR008930">
    <property type="entry name" value="Terpenoid_cyclase/PrenylTrfase"/>
</dbReference>
<sequence>MAMNNEKMSRFKPESLYEQKPSSAIHSLEAFVGKIDFDQVSHHLWQGSMMASPSSTAAYLIHASHWDEEAEAYLRHVIKAGAGHGSGGIPGTFPITHFEYSWVLATLLRSGFSKLDLECAELQCMANTLRKAFEEEGGIIGFAIAPRAPDVDDTAKGLLALSLLDHQVSPDRMIEGYEGQDHFITFGSERDPSLTSNCHVLVALLHQPDVSCYHSQILKTTKYICGHWWSSDCHVKDKWHLSHLYPTMLLAEAFTLFLELLDGGALSDIVSQELHSRVCISLFQACFRTLMEQEEDGSWGGLPEQTCYAILTLAEARKGLFFRDLLVQIQAAIDRGVLFLDSRDYQRMDHGWASKTAYRVAFVAEAYEIAALNVPHVKQTIGAVGHSLPPALTATELNGDEIHIAEDKYLNIIPFTWIGCNNRIDELIEAVASPAIKDVSILHELIDQIIDGTVQQQSSDPSNNTNRFKNAQSTTGDLVGSNSLAPQEVSVPLTRFVAYVLNHELVLTSSAWDRQNLYHELRAFLHAHATQAEENSRFEQQGLQNNTVYTSARRSFFNWVPA</sequence>
<dbReference type="AlphaFoldDB" id="A0A9P8MNY4"/>
<accession>A0A9P8MNY4</accession>
<dbReference type="Gene3D" id="1.50.10.160">
    <property type="match status" value="1"/>
</dbReference>
<reference evidence="3" key="1">
    <citation type="submission" date="2021-09" db="EMBL/GenBank/DDBJ databases">
        <title>A high-quality genome of the endoparasitic fungus Hirsutella rhossiliensis with a comparison of Hirsutella genomes reveals transposable elements contributing to genome size variation.</title>
        <authorList>
            <person name="Lin R."/>
            <person name="Jiao Y."/>
            <person name="Sun X."/>
            <person name="Ling J."/>
            <person name="Xie B."/>
            <person name="Cheng X."/>
        </authorList>
    </citation>
    <scope>NUCLEOTIDE SEQUENCE</scope>
    <source>
        <strain evidence="3">HR02</strain>
    </source>
</reference>
<dbReference type="PANTHER" id="PTHR31739:SF25">
    <property type="entry name" value="(E,E)-GERANYLLINALOOL SYNTHASE"/>
    <property type="match status" value="1"/>
</dbReference>
<dbReference type="RefSeq" id="XP_044716501.1">
    <property type="nucleotide sequence ID" value="XM_044868504.1"/>
</dbReference>
<comment type="similarity">
    <text evidence="1">Belongs to the terpene synthase family.</text>
</comment>
<evidence type="ECO:0000313" key="4">
    <source>
        <dbReference type="Proteomes" id="UP000824596"/>
    </source>
</evidence>
<gene>
    <name evidence="3" type="ORF">HRG_10033</name>
</gene>